<evidence type="ECO:0000313" key="1">
    <source>
        <dbReference type="EMBL" id="EYC02160.1"/>
    </source>
</evidence>
<comment type="caution">
    <text evidence="1">The sequence shown here is derived from an EMBL/GenBank/DDBJ whole genome shotgun (WGS) entry which is preliminary data.</text>
</comment>
<keyword evidence="2" id="KW-1185">Reference proteome</keyword>
<accession>A0A016THK3</accession>
<dbReference type="AlphaFoldDB" id="A0A016THK3"/>
<reference evidence="2" key="1">
    <citation type="journal article" date="2015" name="Nat. Genet.">
        <title>The genome and transcriptome of the zoonotic hookworm Ancylostoma ceylanicum identify infection-specific gene families.</title>
        <authorList>
            <person name="Schwarz E.M."/>
            <person name="Hu Y."/>
            <person name="Antoshechkin I."/>
            <person name="Miller M.M."/>
            <person name="Sternberg P.W."/>
            <person name="Aroian R.V."/>
        </authorList>
    </citation>
    <scope>NUCLEOTIDE SEQUENCE</scope>
    <source>
        <strain evidence="2">HY135</strain>
    </source>
</reference>
<dbReference type="GO" id="GO:0003676">
    <property type="term" value="F:nucleic acid binding"/>
    <property type="evidence" value="ECO:0007669"/>
    <property type="project" value="InterPro"/>
</dbReference>
<proteinExistence type="predicted"/>
<dbReference type="EMBL" id="JARK01001437">
    <property type="protein sequence ID" value="EYC02160.1"/>
    <property type="molecule type" value="Genomic_DNA"/>
</dbReference>
<dbReference type="PANTHER" id="PTHR46068:SF1">
    <property type="entry name" value="TRANSPOSASE IS30-LIKE HTH DOMAIN-CONTAINING PROTEIN"/>
    <property type="match status" value="1"/>
</dbReference>
<dbReference type="InterPro" id="IPR036397">
    <property type="entry name" value="RNaseH_sf"/>
</dbReference>
<evidence type="ECO:0008006" key="3">
    <source>
        <dbReference type="Google" id="ProtNLM"/>
    </source>
</evidence>
<gene>
    <name evidence="1" type="primary">Acey_s0101.g3340</name>
    <name evidence="1" type="ORF">Y032_0101g3340</name>
</gene>
<dbReference type="PANTHER" id="PTHR46068">
    <property type="entry name" value="PROTEIN CBG27172"/>
    <property type="match status" value="1"/>
</dbReference>
<organism evidence="1 2">
    <name type="scientific">Ancylostoma ceylanicum</name>
    <dbReference type="NCBI Taxonomy" id="53326"/>
    <lineage>
        <taxon>Eukaryota</taxon>
        <taxon>Metazoa</taxon>
        <taxon>Ecdysozoa</taxon>
        <taxon>Nematoda</taxon>
        <taxon>Chromadorea</taxon>
        <taxon>Rhabditida</taxon>
        <taxon>Rhabditina</taxon>
        <taxon>Rhabditomorpha</taxon>
        <taxon>Strongyloidea</taxon>
        <taxon>Ancylostomatidae</taxon>
        <taxon>Ancylostomatinae</taxon>
        <taxon>Ancylostoma</taxon>
    </lineage>
</organism>
<dbReference type="Gene3D" id="3.30.420.10">
    <property type="entry name" value="Ribonuclease H-like superfamily/Ribonuclease H"/>
    <property type="match status" value="1"/>
</dbReference>
<name>A0A016THK3_9BILA</name>
<protein>
    <recommendedName>
        <fullName evidence="3">Transposase IS30-like HTH domain-containing protein</fullName>
    </recommendedName>
</protein>
<sequence>MVRANPKRAAILELSSAGHSACDIVRLLKVPRQTVHSAIKRGTLLDRVGAGRPVTVSTPASENILRKRIARSPARSMRRMAKGMNVSEGTVRKVVKRMLNMHPCKLQKRHGLNYAQKKARVKKCGRLQDCAANGEHLRMLFMTEKLFTVEQSYNSQNVRVFARTSDAAKEAERTVSRSVRTASVMVWAGMSATGRTPLIFVEKGAKINTVFYLEEVLKKELLPWSREHFKVFKVGTQV</sequence>
<dbReference type="Proteomes" id="UP000024635">
    <property type="component" value="Unassembled WGS sequence"/>
</dbReference>
<dbReference type="OrthoDB" id="5823363at2759"/>
<evidence type="ECO:0000313" key="2">
    <source>
        <dbReference type="Proteomes" id="UP000024635"/>
    </source>
</evidence>